<sequence>MGHIRKGFLACFIFLLFVGTSLGNSFYVDATADASGDGTSWEQAKKTIQAGVDLAIDGDTVWVADGIYFLDIPVVITNGILVKSVSGPESATVDGDGVTSCFNLGDAACVISGFRIANGVTNYTTEGDDTPGNGGGVACSGTQPIVTNCVLIGNRAGTYGGGMYMGTAVDCVFRDNTARKGGGQFGGTAWNCTFMANSAGTGGGGMAGGTAFDSVFLENTTVYYGGGVADGLASNCSFEANSGGFGGGMYAGVADRCVFRFNRAKSGGGIEQGEANYSVFSANEVLFSGGGMSGGAANHCTFSGNKAQYGGGMSSGTASNSILWHNQADLTGANLYGTLAAYCCSPDVVDGADGCITNNPRLVTDSHIGGTSPCIAAGQVLSVAGVDIDGEAWAIPPSMGCDEYHGPESMVEPVFMSLQGATNFATGFPIEFQVTIQGQAAASMVDFGDGASATNILGCISHQWSDPGDYAIVLSAMNGAMPDYARCTQNVHVVSSDESMIYVSPNGTAQNDGSSWMSSKGTIQGGVDSQGVLGGVVMVSNGTYSVGSAIAVAKGVRIKSLLGAASTMVDGNGSSRCFDLGSSQCSIDGFTIQNGYTLSSGGGVFCSGCVPEILNCVLIGNQAKYDGGALHGGRAENCLFVGNRAKGGGAIKLGIAQNCTFSGNAATYGEAVYVGRLINCIAWPDSVSGNPLATSACCFSDPIFGNTNAGDYGLCVDSPWIDAGIETFSTQTKDVAGNPRIFGSSIDLGAYEFPFTRNAPVAVPTRWMAEHGFDGDFDALDDQDNDGMFTWEEYVAGTHPSDPSSLFRVGITGSTSRQVVSWFPSIAGRKYLVQGTDNLMDGFENLMEVDFALGSWTNNMLDQQGFIRIYAELE</sequence>
<dbReference type="NCBIfam" id="NF041518">
    <property type="entry name" value="choice_anch_Q"/>
    <property type="match status" value="1"/>
</dbReference>
<feature type="domain" description="PKD" evidence="1">
    <location>
        <begin position="413"/>
        <end position="480"/>
    </location>
</feature>
<evidence type="ECO:0000313" key="2">
    <source>
        <dbReference type="EMBL" id="VGO21264.1"/>
    </source>
</evidence>
<protein>
    <recommendedName>
        <fullName evidence="1">PKD domain-containing protein</fullName>
    </recommendedName>
</protein>
<dbReference type="InterPro" id="IPR000601">
    <property type="entry name" value="PKD_dom"/>
</dbReference>
<accession>A0A6C2UPM2</accession>
<dbReference type="AlphaFoldDB" id="A0A6C2UPM2"/>
<dbReference type="PANTHER" id="PTHR11319:SF35">
    <property type="entry name" value="OUTER MEMBRANE PROTEIN PMPC-RELATED"/>
    <property type="match status" value="1"/>
</dbReference>
<keyword evidence="3" id="KW-1185">Reference proteome</keyword>
<evidence type="ECO:0000313" key="3">
    <source>
        <dbReference type="Proteomes" id="UP000346198"/>
    </source>
</evidence>
<dbReference type="PROSITE" id="PS50093">
    <property type="entry name" value="PKD"/>
    <property type="match status" value="1"/>
</dbReference>
<dbReference type="Gene3D" id="2.160.20.10">
    <property type="entry name" value="Single-stranded right-handed beta-helix, Pectin lyase-like"/>
    <property type="match status" value="2"/>
</dbReference>
<proteinExistence type="predicted"/>
<dbReference type="PANTHER" id="PTHR11319">
    <property type="entry name" value="G PROTEIN-COUPLED RECEPTOR-RELATED"/>
    <property type="match status" value="1"/>
</dbReference>
<evidence type="ECO:0000259" key="1">
    <source>
        <dbReference type="PROSITE" id="PS50093"/>
    </source>
</evidence>
<dbReference type="EMBL" id="CAAHFH010000002">
    <property type="protein sequence ID" value="VGO21264.1"/>
    <property type="molecule type" value="Genomic_DNA"/>
</dbReference>
<dbReference type="InterPro" id="IPR012334">
    <property type="entry name" value="Pectin_lyas_fold"/>
</dbReference>
<dbReference type="InterPro" id="IPR035986">
    <property type="entry name" value="PKD_dom_sf"/>
</dbReference>
<dbReference type="InterPro" id="IPR011050">
    <property type="entry name" value="Pectin_lyase_fold/virulence"/>
</dbReference>
<dbReference type="SUPFAM" id="SSF49299">
    <property type="entry name" value="PKD domain"/>
    <property type="match status" value="1"/>
</dbReference>
<gene>
    <name evidence="2" type="ORF">SCARR_03336</name>
</gene>
<reference evidence="2 3" key="1">
    <citation type="submission" date="2019-04" db="EMBL/GenBank/DDBJ databases">
        <authorList>
            <person name="Van Vliet M D."/>
        </authorList>
    </citation>
    <scope>NUCLEOTIDE SEQUENCE [LARGE SCALE GENOMIC DNA]</scope>
    <source>
        <strain evidence="2 3">F21</strain>
    </source>
</reference>
<name>A0A6C2UPM2_9BACT</name>
<dbReference type="InterPro" id="IPR059226">
    <property type="entry name" value="Choice_anch_Q_dom"/>
</dbReference>
<dbReference type="SUPFAM" id="SSF51126">
    <property type="entry name" value="Pectin lyase-like"/>
    <property type="match status" value="2"/>
</dbReference>
<organism evidence="2 3">
    <name type="scientific">Pontiella sulfatireligans</name>
    <dbReference type="NCBI Taxonomy" id="2750658"/>
    <lineage>
        <taxon>Bacteria</taxon>
        <taxon>Pseudomonadati</taxon>
        <taxon>Kiritimatiellota</taxon>
        <taxon>Kiritimatiellia</taxon>
        <taxon>Kiritimatiellales</taxon>
        <taxon>Pontiellaceae</taxon>
        <taxon>Pontiella</taxon>
    </lineage>
</organism>
<dbReference type="Gene3D" id="2.60.40.10">
    <property type="entry name" value="Immunoglobulins"/>
    <property type="match status" value="1"/>
</dbReference>
<dbReference type="InterPro" id="IPR013783">
    <property type="entry name" value="Ig-like_fold"/>
</dbReference>
<dbReference type="Proteomes" id="UP000346198">
    <property type="component" value="Unassembled WGS sequence"/>
</dbReference>
<dbReference type="RefSeq" id="WP_136062744.1">
    <property type="nucleotide sequence ID" value="NZ_CAAHFH010000002.1"/>
</dbReference>